<protein>
    <recommendedName>
        <fullName evidence="4">LXG domain-containing protein</fullName>
    </recommendedName>
</protein>
<dbReference type="RefSeq" id="WP_019293288.1">
    <property type="nucleotide sequence ID" value="NZ_CP141697.1"/>
</dbReference>
<keyword evidence="1" id="KW-0472">Membrane</keyword>
<evidence type="ECO:0000313" key="2">
    <source>
        <dbReference type="EMBL" id="WYC67288.1"/>
    </source>
</evidence>
<accession>A0ABZ2SHQ5</accession>
<feature type="transmembrane region" description="Helical" evidence="1">
    <location>
        <begin position="234"/>
        <end position="258"/>
    </location>
</feature>
<keyword evidence="1" id="KW-1133">Transmembrane helix</keyword>
<name>A0ABZ2SHQ5_9LACT</name>
<keyword evidence="1" id="KW-0812">Transmembrane</keyword>
<sequence>MNKDYLTSPFSDEAVKSIFKNLMEANKSNTRLIDSVQSISSIVEGSINDRKQMIDAINSTMPKVSTMAIPPDVVKQINNSSRIAEDLQKIIISSQVIEVSELTKNITQSLDSLKHVITPNVYTYQTDLSKIASSIESVYSNIDISNTHLSFREDQKICSEKYEINDTIDTYTEKNYNPVVQENDNIQTLGILLGKFITSYQKVKQISSHTYTLASENKIALTIYANSFTLLVEYLASITNPIIISLAMSIITTMIIHLNDINKK</sequence>
<dbReference type="EMBL" id="CP141698">
    <property type="protein sequence ID" value="WYC67288.1"/>
    <property type="molecule type" value="Genomic_DNA"/>
</dbReference>
<proteinExistence type="predicted"/>
<evidence type="ECO:0000256" key="1">
    <source>
        <dbReference type="SAM" id="Phobius"/>
    </source>
</evidence>
<organism evidence="2 3">
    <name type="scientific">Lactococcus petauri</name>
    <dbReference type="NCBI Taxonomy" id="1940789"/>
    <lineage>
        <taxon>Bacteria</taxon>
        <taxon>Bacillati</taxon>
        <taxon>Bacillota</taxon>
        <taxon>Bacilli</taxon>
        <taxon>Lactobacillales</taxon>
        <taxon>Streptococcaceae</taxon>
        <taxon>Lactococcus</taxon>
    </lineage>
</organism>
<reference evidence="2 3" key="1">
    <citation type="submission" date="2023-12" db="EMBL/GenBank/DDBJ databases">
        <title>Redefining Piscine Lactococcosis.</title>
        <authorList>
            <person name="Heckman T.I."/>
            <person name="Yazdi Z."/>
            <person name="Older C.E."/>
            <person name="Griffin M.J."/>
            <person name="Waldbieser G.C."/>
            <person name="Chow A.M."/>
            <person name="Medina Silva I."/>
            <person name="Anenson K.M."/>
            <person name="Garcia J.C."/>
            <person name="LaFrentz B.R."/>
            <person name="Slavic D."/>
            <person name="Toohey-Kurth K.L."/>
            <person name="Yant P."/>
            <person name="Fritz H.M."/>
            <person name="Henderson E."/>
            <person name="McDowall R."/>
            <person name="Cai H."/>
            <person name="Adikson M."/>
            <person name="Soto E."/>
        </authorList>
    </citation>
    <scope>NUCLEOTIDE SEQUENCE [LARGE SCALE GENOMIC DNA]</scope>
    <source>
        <strain evidence="2 3">R21-91A</strain>
    </source>
</reference>
<evidence type="ECO:0008006" key="4">
    <source>
        <dbReference type="Google" id="ProtNLM"/>
    </source>
</evidence>
<gene>
    <name evidence="2" type="ORF">VNN45_10395</name>
</gene>
<evidence type="ECO:0000313" key="3">
    <source>
        <dbReference type="Proteomes" id="UP001456368"/>
    </source>
</evidence>
<dbReference type="Proteomes" id="UP001456368">
    <property type="component" value="Chromosome"/>
</dbReference>
<keyword evidence="3" id="KW-1185">Reference proteome</keyword>